<dbReference type="PANTHER" id="PTHR21661:SF35">
    <property type="entry name" value="EPOXIDE HYDROLASE"/>
    <property type="match status" value="1"/>
</dbReference>
<feature type="active site" description="Proton donor" evidence="4">
    <location>
        <position position="338"/>
    </location>
</feature>
<evidence type="ECO:0000313" key="7">
    <source>
        <dbReference type="Proteomes" id="UP000016924"/>
    </source>
</evidence>
<dbReference type="EMBL" id="JH767579">
    <property type="protein sequence ID" value="EON66281.1"/>
    <property type="molecule type" value="Genomic_DNA"/>
</dbReference>
<dbReference type="RefSeq" id="XP_007781598.1">
    <property type="nucleotide sequence ID" value="XM_007783408.1"/>
</dbReference>
<comment type="similarity">
    <text evidence="1">Belongs to the peptidase S33 family.</text>
</comment>
<dbReference type="SUPFAM" id="SSF53474">
    <property type="entry name" value="alpha/beta-Hydrolases"/>
    <property type="match status" value="1"/>
</dbReference>
<feature type="active site" description="Nucleophile" evidence="4">
    <location>
        <position position="202"/>
    </location>
</feature>
<feature type="domain" description="Epoxide hydrolase N-terminal" evidence="5">
    <location>
        <begin position="24"/>
        <end position="132"/>
    </location>
</feature>
<keyword evidence="2" id="KW-0058">Aromatic hydrocarbons catabolism</keyword>
<dbReference type="Pfam" id="PF06441">
    <property type="entry name" value="EHN"/>
    <property type="match status" value="1"/>
</dbReference>
<dbReference type="GO" id="GO:0004301">
    <property type="term" value="F:epoxide hydrolase activity"/>
    <property type="evidence" value="ECO:0007669"/>
    <property type="project" value="TreeGrafter"/>
</dbReference>
<dbReference type="STRING" id="1168221.R7YX90"/>
<keyword evidence="3" id="KW-0378">Hydrolase</keyword>
<name>R7YX90_CONA1</name>
<feature type="active site" description="Proton acceptor" evidence="4">
    <location>
        <position position="395"/>
    </location>
</feature>
<gene>
    <name evidence="6" type="ORF">W97_05674</name>
</gene>
<dbReference type="InterPro" id="IPR010497">
    <property type="entry name" value="Epoxide_hydro_N"/>
</dbReference>
<evidence type="ECO:0000256" key="4">
    <source>
        <dbReference type="PIRSR" id="PIRSR001112-1"/>
    </source>
</evidence>
<protein>
    <recommendedName>
        <fullName evidence="5">Epoxide hydrolase N-terminal domain-containing protein</fullName>
    </recommendedName>
</protein>
<dbReference type="PRINTS" id="PR00412">
    <property type="entry name" value="EPOXHYDRLASE"/>
</dbReference>
<sequence>MASKCIFPTISEDIPLNTPVRYYPRVDDEFLKVTKTKLSLTRYPEEQDGVAEDDWSQGAKVKEVRRLARFWQDKHDWKAQEDRIQQMSEHFLVRLDVPGYGILDLHFLHQRSKSSNAIPLLFCHGWPGSFLEARHVLTPLTTPSPQHQDLAFHVIVPSIPGFGFSPAPRRPGLGPTILARAYKQLMTSVLGYTSGFATQGGDFGAFVSRSIALQYPDLVLAQHLNMFPVPAPTLLRAPKAYLRWCLSCFLYSDFEKSSLEVRTNFEHDQSGYLDAQKTRPQTLGFALGDSPVGLLAWFVEKFHDWVDVKGNRALEDAEIIDLVMMHWIQGATPGLRFYREAFWGGRRDAEETFERWVGVPTGVSMYAREQLHCPRDWAAQVANIVFWREHGAGGHFSSLERPEQFVEDMRAFFECPAVQKSVDSHLGCATAKM</sequence>
<evidence type="ECO:0000313" key="6">
    <source>
        <dbReference type="EMBL" id="EON66281.1"/>
    </source>
</evidence>
<accession>R7YX90</accession>
<dbReference type="OrthoDB" id="7130006at2759"/>
<dbReference type="eggNOG" id="KOG2565">
    <property type="taxonomic scope" value="Eukaryota"/>
</dbReference>
<evidence type="ECO:0000256" key="1">
    <source>
        <dbReference type="ARBA" id="ARBA00010088"/>
    </source>
</evidence>
<evidence type="ECO:0000256" key="2">
    <source>
        <dbReference type="ARBA" id="ARBA00022797"/>
    </source>
</evidence>
<reference evidence="7" key="1">
    <citation type="submission" date="2012-06" db="EMBL/GenBank/DDBJ databases">
        <title>The genome sequence of Coniosporium apollinis CBS 100218.</title>
        <authorList>
            <consortium name="The Broad Institute Genome Sequencing Platform"/>
            <person name="Cuomo C."/>
            <person name="Gorbushina A."/>
            <person name="Noack S."/>
            <person name="Walker B."/>
            <person name="Young S.K."/>
            <person name="Zeng Q."/>
            <person name="Gargeya S."/>
            <person name="Fitzgerald M."/>
            <person name="Haas B."/>
            <person name="Abouelleil A."/>
            <person name="Alvarado L."/>
            <person name="Arachchi H.M."/>
            <person name="Berlin A.M."/>
            <person name="Chapman S.B."/>
            <person name="Goldberg J."/>
            <person name="Griggs A."/>
            <person name="Gujja S."/>
            <person name="Hansen M."/>
            <person name="Howarth C."/>
            <person name="Imamovic A."/>
            <person name="Larimer J."/>
            <person name="McCowan C."/>
            <person name="Montmayeur A."/>
            <person name="Murphy C."/>
            <person name="Neiman D."/>
            <person name="Pearson M."/>
            <person name="Priest M."/>
            <person name="Roberts A."/>
            <person name="Saif S."/>
            <person name="Shea T."/>
            <person name="Sisk P."/>
            <person name="Sykes S."/>
            <person name="Wortman J."/>
            <person name="Nusbaum C."/>
            <person name="Birren B."/>
        </authorList>
    </citation>
    <scope>NUCLEOTIDE SEQUENCE [LARGE SCALE GENOMIC DNA]</scope>
    <source>
        <strain evidence="7">CBS 100218</strain>
    </source>
</reference>
<dbReference type="InterPro" id="IPR000639">
    <property type="entry name" value="Epox_hydrolase-like"/>
</dbReference>
<organism evidence="6 7">
    <name type="scientific">Coniosporium apollinis (strain CBS 100218)</name>
    <name type="common">Rock-inhabiting black yeast</name>
    <dbReference type="NCBI Taxonomy" id="1168221"/>
    <lineage>
        <taxon>Eukaryota</taxon>
        <taxon>Fungi</taxon>
        <taxon>Dikarya</taxon>
        <taxon>Ascomycota</taxon>
        <taxon>Pezizomycotina</taxon>
        <taxon>Dothideomycetes</taxon>
        <taxon>Dothideomycetes incertae sedis</taxon>
        <taxon>Coniosporium</taxon>
    </lineage>
</organism>
<dbReference type="InterPro" id="IPR016292">
    <property type="entry name" value="Epoxide_hydrolase"/>
</dbReference>
<dbReference type="AlphaFoldDB" id="R7YX90"/>
<dbReference type="GeneID" id="19902985"/>
<dbReference type="PIRSF" id="PIRSF001112">
    <property type="entry name" value="Epoxide_hydrolase"/>
    <property type="match status" value="1"/>
</dbReference>
<dbReference type="PANTHER" id="PTHR21661">
    <property type="entry name" value="EPOXIDE HYDROLASE 1-RELATED"/>
    <property type="match status" value="1"/>
</dbReference>
<evidence type="ECO:0000256" key="3">
    <source>
        <dbReference type="ARBA" id="ARBA00022801"/>
    </source>
</evidence>
<dbReference type="OMA" id="WFVEKFH"/>
<dbReference type="HOGENOM" id="CLU_019414_0_2_1"/>
<dbReference type="GO" id="GO:0097176">
    <property type="term" value="P:epoxide metabolic process"/>
    <property type="evidence" value="ECO:0007669"/>
    <property type="project" value="TreeGrafter"/>
</dbReference>
<proteinExistence type="inferred from homology"/>
<evidence type="ECO:0000259" key="5">
    <source>
        <dbReference type="Pfam" id="PF06441"/>
    </source>
</evidence>
<keyword evidence="7" id="KW-1185">Reference proteome</keyword>
<dbReference type="Proteomes" id="UP000016924">
    <property type="component" value="Unassembled WGS sequence"/>
</dbReference>
<dbReference type="InterPro" id="IPR029058">
    <property type="entry name" value="AB_hydrolase_fold"/>
</dbReference>
<dbReference type="Gene3D" id="3.40.50.1820">
    <property type="entry name" value="alpha/beta hydrolase"/>
    <property type="match status" value="1"/>
</dbReference>